<accession>A0AAF0IPH9</accession>
<dbReference type="PANTHER" id="PTHR12131:SF1">
    <property type="entry name" value="ATP-DEPENDENT RNA HELICASE SUPV3L1, MITOCHONDRIAL-RELATED"/>
    <property type="match status" value="1"/>
</dbReference>
<dbReference type="InterPro" id="IPR022192">
    <property type="entry name" value="SUV3_C"/>
</dbReference>
<evidence type="ECO:0000259" key="11">
    <source>
        <dbReference type="PROSITE" id="PS51194"/>
    </source>
</evidence>
<evidence type="ECO:0000256" key="2">
    <source>
        <dbReference type="ARBA" id="ARBA00012552"/>
    </source>
</evidence>
<evidence type="ECO:0000256" key="8">
    <source>
        <dbReference type="ARBA" id="ARBA00023128"/>
    </source>
</evidence>
<evidence type="ECO:0000256" key="9">
    <source>
        <dbReference type="ARBA" id="ARBA00047984"/>
    </source>
</evidence>
<dbReference type="InterPro" id="IPR055206">
    <property type="entry name" value="DEXQc_SUV3"/>
</dbReference>
<dbReference type="GO" id="GO:0005524">
    <property type="term" value="F:ATP binding"/>
    <property type="evidence" value="ECO:0007669"/>
    <property type="project" value="UniProtKB-KW"/>
</dbReference>
<evidence type="ECO:0000256" key="4">
    <source>
        <dbReference type="ARBA" id="ARBA00022801"/>
    </source>
</evidence>
<dbReference type="Pfam" id="PF12513">
    <property type="entry name" value="SUV3_C"/>
    <property type="match status" value="1"/>
</dbReference>
<name>A0AAF0IPH9_9BASI</name>
<dbReference type="Pfam" id="PF00271">
    <property type="entry name" value="Helicase_C"/>
    <property type="match status" value="1"/>
</dbReference>
<evidence type="ECO:0000256" key="6">
    <source>
        <dbReference type="ARBA" id="ARBA00022840"/>
    </source>
</evidence>
<dbReference type="Pfam" id="PF22527">
    <property type="entry name" value="DEXQc_Suv3"/>
    <property type="match status" value="1"/>
</dbReference>
<keyword evidence="13" id="KW-1185">Reference proteome</keyword>
<evidence type="ECO:0000256" key="3">
    <source>
        <dbReference type="ARBA" id="ARBA00022741"/>
    </source>
</evidence>
<sequence length="789" mass="86843">MSLHAVTPSVRMCARAVLRPYTPPLCRWRTSSASRTKQLRRPPPRRPIPKLAEPPKPISVASVKRRIGDTARHLAEDDATIAVLAGLGIERSALYAVLIAQPRALRDSARVDARALRAEDMHALTRAAVQFWSAAHASKRASSQQFAPYAAIAAEFDGVGELAIQRACVHAFLAWLTSELRARLARVRVERLAPEVAVAVHASLRQIQLLYDVTDLRVPENAYATARTLTRQIHMHVGPTNSGKTHGALVALSRARTGLYCGPLRLLAHEVWERLNEGTIAPSIPPRACNLRTGEEQQIVDPLAGLVSCTVEMADPNSAYDVAVVDEIQMIADMQRGSAWTQAVLGLAAKELHLCGEASAVPLVQRLAQLCGDVLHVHEYERLTPLAVAPHSLRNDLRQIQRGDCVVAFSRSAIFQLKKQIEDQTGLQCAVAYGSLPPETKSEQAKLFNMGKLDVMVASDAIGMGLNLKIRRVIFDAVTKWNGTENVPLSISQIKQIAGRAGRYGTHDSNAGGLALTRHENDMPMLRAALAAPTLPLGRAALQPASGLLESLALLLPLKDEARRAHAPRGRRARALAALYEDMTLLAHIEPRSFALANFASQQAIAPIVEQRSRNSLTHPEKEKWANAPVNLRDERLVAWFGNAVALYARGALISFEACAAGLGTLETEAGVVGAMQRARQRRDEASAPHEPLELFTHADDAELLTIDTLMLLESHHRSMSLYLWLSYRFPLAFCFQAAVEQRKARTEDAIEFCLRAIRFQRARRLTRLGRGDEVRPEHRRAVQRVYST</sequence>
<feature type="domain" description="Helicase C-terminal" evidence="11">
    <location>
        <begin position="392"/>
        <end position="553"/>
    </location>
</feature>
<dbReference type="FunFam" id="3.40.50.300:FF:000957">
    <property type="entry name" value="ATP-dependent RNA helicase SUV3L, mitochondrial"/>
    <property type="match status" value="1"/>
</dbReference>
<dbReference type="FunFam" id="3.40.50.300:FF:000269">
    <property type="entry name" value="ATP-dependent RNA helicase SUPV3L1, mitochondrial"/>
    <property type="match status" value="1"/>
</dbReference>
<dbReference type="PROSITE" id="PS51194">
    <property type="entry name" value="HELICASE_CTER"/>
    <property type="match status" value="1"/>
</dbReference>
<keyword evidence="6" id="KW-0067">ATP-binding</keyword>
<dbReference type="Gene3D" id="1.20.58.1080">
    <property type="match status" value="1"/>
</dbReference>
<evidence type="ECO:0000256" key="5">
    <source>
        <dbReference type="ARBA" id="ARBA00022806"/>
    </source>
</evidence>
<dbReference type="SUPFAM" id="SSF52540">
    <property type="entry name" value="P-loop containing nucleoside triphosphate hydrolases"/>
    <property type="match status" value="1"/>
</dbReference>
<comment type="catalytic activity">
    <reaction evidence="9">
        <text>ATP + H2O = ADP + phosphate + H(+)</text>
        <dbReference type="Rhea" id="RHEA:13065"/>
        <dbReference type="ChEBI" id="CHEBI:15377"/>
        <dbReference type="ChEBI" id="CHEBI:15378"/>
        <dbReference type="ChEBI" id="CHEBI:30616"/>
        <dbReference type="ChEBI" id="CHEBI:43474"/>
        <dbReference type="ChEBI" id="CHEBI:456216"/>
        <dbReference type="EC" id="3.6.4.13"/>
    </reaction>
</comment>
<evidence type="ECO:0000256" key="7">
    <source>
        <dbReference type="ARBA" id="ARBA00022946"/>
    </source>
</evidence>
<organism evidence="12 13">
    <name type="scientific">Malassezia brasiliensis</name>
    <dbReference type="NCBI Taxonomy" id="1821822"/>
    <lineage>
        <taxon>Eukaryota</taxon>
        <taxon>Fungi</taxon>
        <taxon>Dikarya</taxon>
        <taxon>Basidiomycota</taxon>
        <taxon>Ustilaginomycotina</taxon>
        <taxon>Malasseziomycetes</taxon>
        <taxon>Malasseziales</taxon>
        <taxon>Malasseziaceae</taxon>
        <taxon>Malassezia</taxon>
    </lineage>
</organism>
<dbReference type="GO" id="GO:0045025">
    <property type="term" value="C:mitochondrial degradosome"/>
    <property type="evidence" value="ECO:0007669"/>
    <property type="project" value="TreeGrafter"/>
</dbReference>
<dbReference type="AlphaFoldDB" id="A0AAF0IPH9"/>
<dbReference type="Gene3D" id="1.20.272.40">
    <property type="match status" value="1"/>
</dbReference>
<evidence type="ECO:0000256" key="1">
    <source>
        <dbReference type="ARBA" id="ARBA00004173"/>
    </source>
</evidence>
<dbReference type="PANTHER" id="PTHR12131">
    <property type="entry name" value="ATP-DEPENDENT RNA AND DNA HELICASE"/>
    <property type="match status" value="1"/>
</dbReference>
<dbReference type="SMART" id="SM00490">
    <property type="entry name" value="HELICc"/>
    <property type="match status" value="1"/>
</dbReference>
<dbReference type="InterPro" id="IPR050699">
    <property type="entry name" value="RNA-DNA_Helicase"/>
</dbReference>
<dbReference type="Proteomes" id="UP001216638">
    <property type="component" value="Chromosome 3"/>
</dbReference>
<evidence type="ECO:0000313" key="12">
    <source>
        <dbReference type="EMBL" id="WFC96254.1"/>
    </source>
</evidence>
<dbReference type="CDD" id="cd17913">
    <property type="entry name" value="DEXQc_Suv3"/>
    <property type="match status" value="1"/>
</dbReference>
<reference evidence="12" key="1">
    <citation type="submission" date="2023-03" db="EMBL/GenBank/DDBJ databases">
        <title>Mating type loci evolution in Malassezia.</title>
        <authorList>
            <person name="Coelho M.A."/>
        </authorList>
    </citation>
    <scope>NUCLEOTIDE SEQUENCE</scope>
    <source>
        <strain evidence="12">CBS 14135</strain>
    </source>
</reference>
<comment type="subcellular location">
    <subcellularLocation>
        <location evidence="1">Mitochondrion</location>
    </subcellularLocation>
</comment>
<dbReference type="EC" id="3.6.4.13" evidence="2"/>
<feature type="region of interest" description="Disordered" evidence="10">
    <location>
        <begin position="29"/>
        <end position="55"/>
    </location>
</feature>
<evidence type="ECO:0000313" key="13">
    <source>
        <dbReference type="Proteomes" id="UP001216638"/>
    </source>
</evidence>
<dbReference type="Gene3D" id="3.40.50.300">
    <property type="entry name" value="P-loop containing nucleotide triphosphate hydrolases"/>
    <property type="match status" value="2"/>
</dbReference>
<dbReference type="InterPro" id="IPR027417">
    <property type="entry name" value="P-loop_NTPase"/>
</dbReference>
<keyword evidence="8" id="KW-0496">Mitochondrion</keyword>
<dbReference type="EMBL" id="CP119953">
    <property type="protein sequence ID" value="WFC96254.1"/>
    <property type="molecule type" value="Genomic_DNA"/>
</dbReference>
<gene>
    <name evidence="12" type="primary">SUV3</name>
    <name evidence="12" type="ORF">MBRA1_002910</name>
</gene>
<dbReference type="InterPro" id="IPR001650">
    <property type="entry name" value="Helicase_C-like"/>
</dbReference>
<keyword evidence="4 12" id="KW-0378">Hydrolase</keyword>
<keyword evidence="3" id="KW-0547">Nucleotide-binding</keyword>
<dbReference type="GO" id="GO:0000965">
    <property type="term" value="P:mitochondrial RNA 3'-end processing"/>
    <property type="evidence" value="ECO:0007669"/>
    <property type="project" value="TreeGrafter"/>
</dbReference>
<keyword evidence="7" id="KW-0809">Transit peptide</keyword>
<evidence type="ECO:0000256" key="10">
    <source>
        <dbReference type="SAM" id="MobiDB-lite"/>
    </source>
</evidence>
<dbReference type="GO" id="GO:0016787">
    <property type="term" value="F:hydrolase activity"/>
    <property type="evidence" value="ECO:0007669"/>
    <property type="project" value="UniProtKB-KW"/>
</dbReference>
<dbReference type="InterPro" id="IPR044774">
    <property type="entry name" value="Suv3_DEXQc"/>
</dbReference>
<proteinExistence type="predicted"/>
<dbReference type="GO" id="GO:0003724">
    <property type="term" value="F:RNA helicase activity"/>
    <property type="evidence" value="ECO:0007669"/>
    <property type="project" value="UniProtKB-EC"/>
</dbReference>
<keyword evidence="5 12" id="KW-0347">Helicase</keyword>
<feature type="compositionally biased region" description="Basic residues" evidence="10">
    <location>
        <begin position="37"/>
        <end position="48"/>
    </location>
</feature>
<protein>
    <recommendedName>
        <fullName evidence="2">RNA helicase</fullName>
        <ecNumber evidence="2">3.6.4.13</ecNumber>
    </recommendedName>
</protein>
<dbReference type="CDD" id="cd18805">
    <property type="entry name" value="SF2_C_suv3"/>
    <property type="match status" value="1"/>
</dbReference>